<evidence type="ECO:0000313" key="3">
    <source>
        <dbReference type="Proteomes" id="UP000186955"/>
    </source>
</evidence>
<organism evidence="2 3">
    <name type="scientific">Penicillium subrubescens</name>
    <dbReference type="NCBI Taxonomy" id="1316194"/>
    <lineage>
        <taxon>Eukaryota</taxon>
        <taxon>Fungi</taxon>
        <taxon>Dikarya</taxon>
        <taxon>Ascomycota</taxon>
        <taxon>Pezizomycotina</taxon>
        <taxon>Eurotiomycetes</taxon>
        <taxon>Eurotiomycetidae</taxon>
        <taxon>Eurotiales</taxon>
        <taxon>Aspergillaceae</taxon>
        <taxon>Penicillium</taxon>
    </lineage>
</organism>
<dbReference type="EMBL" id="MNBE01000316">
    <property type="protein sequence ID" value="OKP10482.1"/>
    <property type="molecule type" value="Genomic_DNA"/>
</dbReference>
<keyword evidence="3" id="KW-1185">Reference proteome</keyword>
<feature type="transmembrane region" description="Helical" evidence="1">
    <location>
        <begin position="166"/>
        <end position="183"/>
    </location>
</feature>
<dbReference type="AlphaFoldDB" id="A0A1Q5UDE5"/>
<accession>A0A1Q5UDE5</accession>
<keyword evidence="1" id="KW-1133">Transmembrane helix</keyword>
<comment type="caution">
    <text evidence="2">The sequence shown here is derived from an EMBL/GenBank/DDBJ whole genome shotgun (WGS) entry which is preliminary data.</text>
</comment>
<reference evidence="2 3" key="1">
    <citation type="submission" date="2016-10" db="EMBL/GenBank/DDBJ databases">
        <title>Genome sequence of the ascomycete fungus Penicillium subrubescens.</title>
        <authorList>
            <person name="De Vries R.P."/>
            <person name="Peng M."/>
            <person name="Dilokpimol A."/>
            <person name="Hilden K."/>
            <person name="Makela M.R."/>
            <person name="Grigoriev I."/>
            <person name="Riley R."/>
            <person name="Granchi Z."/>
        </authorList>
    </citation>
    <scope>NUCLEOTIDE SEQUENCE [LARGE SCALE GENOMIC DNA]</scope>
    <source>
        <strain evidence="2 3">CBS 132785</strain>
    </source>
</reference>
<keyword evidence="1" id="KW-0812">Transmembrane</keyword>
<evidence type="ECO:0000256" key="1">
    <source>
        <dbReference type="SAM" id="Phobius"/>
    </source>
</evidence>
<gene>
    <name evidence="2" type="ORF">PENSUB_4087</name>
</gene>
<keyword evidence="1" id="KW-0472">Membrane</keyword>
<proteinExistence type="predicted"/>
<name>A0A1Q5UDE5_9EURO</name>
<sequence>MEELRSCISTAIHFLSLAKSEPWDAFHIRQQDEEGLVMEATGWRLNIPLEEMKGSLIGISFLLDSGGYFWCILLHALQHCCDTEWQPIRGSDGLRVVNRSQNGKLWLCELEYGDVHSTIPFTLLKKTSPGRLMISQAESTGGNVDQSTVQIFLTLLKNASIGNSKYFWRWILAICAILPYSMAHVPGANQWPFLDNFEGLHVPILVDCLLPLIRQK</sequence>
<dbReference type="Proteomes" id="UP000186955">
    <property type="component" value="Unassembled WGS sequence"/>
</dbReference>
<evidence type="ECO:0000313" key="2">
    <source>
        <dbReference type="EMBL" id="OKP10482.1"/>
    </source>
</evidence>
<protein>
    <submittedName>
        <fullName evidence="2">Uncharacterized protein</fullName>
    </submittedName>
</protein>